<proteinExistence type="inferred from homology"/>
<dbReference type="InterPro" id="IPR011993">
    <property type="entry name" value="PH-like_dom_sf"/>
</dbReference>
<feature type="coiled-coil region" evidence="12">
    <location>
        <begin position="592"/>
        <end position="684"/>
    </location>
</feature>
<feature type="coiled-coil region" evidence="12">
    <location>
        <begin position="359"/>
        <end position="386"/>
    </location>
</feature>
<dbReference type="EMBL" id="CH902619">
    <property type="protein sequence ID" value="KPU76825.1"/>
    <property type="molecule type" value="Genomic_DNA"/>
</dbReference>
<evidence type="ECO:0000256" key="5">
    <source>
        <dbReference type="ARBA" id="ARBA00022741"/>
    </source>
</evidence>
<dbReference type="FunFam" id="2.30.29.30:FF:000204">
    <property type="entry name" value="kinesin-like protein unc-104 isoform X6"/>
    <property type="match status" value="1"/>
</dbReference>
<evidence type="ECO:0000259" key="14">
    <source>
        <dbReference type="PROSITE" id="PS50067"/>
    </source>
</evidence>
<dbReference type="GO" id="GO:0005524">
    <property type="term" value="F:ATP binding"/>
    <property type="evidence" value="ECO:0007669"/>
    <property type="project" value="UniProtKB-UniRule"/>
</dbReference>
<dbReference type="InterPro" id="IPR001752">
    <property type="entry name" value="Kinesin_motor_dom"/>
</dbReference>
<dbReference type="GO" id="GO:0003777">
    <property type="term" value="F:microtubule motor activity"/>
    <property type="evidence" value="ECO:0007669"/>
    <property type="project" value="InterPro"/>
</dbReference>
<dbReference type="Pfam" id="PF00498">
    <property type="entry name" value="FHA"/>
    <property type="match status" value="1"/>
</dbReference>
<dbReference type="SMART" id="SM00240">
    <property type="entry name" value="FHA"/>
    <property type="match status" value="1"/>
</dbReference>
<dbReference type="Pfam" id="PF12423">
    <property type="entry name" value="KIF1B"/>
    <property type="match status" value="1"/>
</dbReference>
<dbReference type="GO" id="GO:0005874">
    <property type="term" value="C:microtubule"/>
    <property type="evidence" value="ECO:0007669"/>
    <property type="project" value="UniProtKB-KW"/>
</dbReference>
<comment type="function">
    <text evidence="10">Required for presynaptic maturation, has a role in axonal transport of dense-core vesicles carrying synaptic vesicle precursors, components required for the morphological transformation of axonal growth cones to mature boutons.</text>
</comment>
<dbReference type="InterPro" id="IPR027417">
    <property type="entry name" value="P-loop_NTPase"/>
</dbReference>
<dbReference type="SMART" id="SM00233">
    <property type="entry name" value="PH"/>
    <property type="match status" value="1"/>
</dbReference>
<evidence type="ECO:0000256" key="4">
    <source>
        <dbReference type="ARBA" id="ARBA00022701"/>
    </source>
</evidence>
<dbReference type="Proteomes" id="UP000007801">
    <property type="component" value="Unassembled WGS sequence"/>
</dbReference>
<keyword evidence="4" id="KW-0493">Microtubule</keyword>
<evidence type="ECO:0000256" key="9">
    <source>
        <dbReference type="ARBA" id="ARBA00023212"/>
    </source>
</evidence>
<dbReference type="GO" id="GO:0021700">
    <property type="term" value="P:developmental maturation"/>
    <property type="evidence" value="ECO:0007669"/>
    <property type="project" value="UniProtKB-ARBA"/>
</dbReference>
<dbReference type="PANTHER" id="PTHR47117:SF10">
    <property type="entry name" value="KINESIN-LIKE PROTEIN KIF1B"/>
    <property type="match status" value="1"/>
</dbReference>
<evidence type="ECO:0000256" key="11">
    <source>
        <dbReference type="PROSITE-ProRule" id="PRU00283"/>
    </source>
</evidence>
<evidence type="ECO:0000259" key="13">
    <source>
        <dbReference type="PROSITE" id="PS50003"/>
    </source>
</evidence>
<keyword evidence="3" id="KW-0963">Cytoplasm</keyword>
<dbReference type="FunFam" id="2.60.200.20:FF:000001">
    <property type="entry name" value="Kinesin family member 1B"/>
    <property type="match status" value="1"/>
</dbReference>
<dbReference type="GO" id="GO:0051960">
    <property type="term" value="P:regulation of nervous system development"/>
    <property type="evidence" value="ECO:0007669"/>
    <property type="project" value="UniProtKB-ARBA"/>
</dbReference>
<dbReference type="Pfam" id="PF16183">
    <property type="entry name" value="Kinesin_assoc"/>
    <property type="match status" value="1"/>
</dbReference>
<dbReference type="InterPro" id="IPR022140">
    <property type="entry name" value="Kinesin-like_KIF1-typ"/>
</dbReference>
<protein>
    <recommendedName>
        <fullName evidence="2">Kinesin-like protein unc-104</fullName>
    </recommendedName>
</protein>
<evidence type="ECO:0000256" key="6">
    <source>
        <dbReference type="ARBA" id="ARBA00022840"/>
    </source>
</evidence>
<feature type="domain" description="PH" evidence="13">
    <location>
        <begin position="1543"/>
        <end position="1641"/>
    </location>
</feature>
<dbReference type="InterPro" id="IPR001849">
    <property type="entry name" value="PH_domain"/>
</dbReference>
<keyword evidence="7 12" id="KW-0175">Coiled coil</keyword>
<dbReference type="Pfam" id="PF00169">
    <property type="entry name" value="PH"/>
    <property type="match status" value="1"/>
</dbReference>
<dbReference type="Gene3D" id="2.30.29.30">
    <property type="entry name" value="Pleckstrin-homology domain (PH domain)/Phosphotyrosine-binding domain (PTB)"/>
    <property type="match status" value="1"/>
</dbReference>
<dbReference type="SMART" id="SM00129">
    <property type="entry name" value="KISc"/>
    <property type="match status" value="1"/>
</dbReference>
<dbReference type="CDD" id="cd22705">
    <property type="entry name" value="FHA_KIF1"/>
    <property type="match status" value="1"/>
</dbReference>
<keyword evidence="16" id="KW-1185">Reference proteome</keyword>
<evidence type="ECO:0000256" key="7">
    <source>
        <dbReference type="ARBA" id="ARBA00023054"/>
    </source>
</evidence>
<comment type="subcellular location">
    <subcellularLocation>
        <location evidence="1">Cytoplasm</location>
        <location evidence="1">Cytoskeleton</location>
    </subcellularLocation>
</comment>
<dbReference type="GeneID" id="6496289"/>
<accession>A0A0P9BZU4</accession>
<dbReference type="GO" id="GO:0040012">
    <property type="term" value="P:regulation of locomotion"/>
    <property type="evidence" value="ECO:0007669"/>
    <property type="project" value="UniProtKB-ARBA"/>
</dbReference>
<dbReference type="FunFam" id="3.40.850.10:FF:000004">
    <property type="entry name" value="Kinesin-like protein isoform 2"/>
    <property type="match status" value="1"/>
</dbReference>
<dbReference type="GO" id="GO:0098793">
    <property type="term" value="C:presynapse"/>
    <property type="evidence" value="ECO:0007669"/>
    <property type="project" value="UniProtKB-ARBA"/>
</dbReference>
<dbReference type="InterPro" id="IPR008984">
    <property type="entry name" value="SMAD_FHA_dom_sf"/>
</dbReference>
<evidence type="ECO:0000256" key="2">
    <source>
        <dbReference type="ARBA" id="ARBA00020751"/>
    </source>
</evidence>
<evidence type="ECO:0000256" key="1">
    <source>
        <dbReference type="ARBA" id="ARBA00004245"/>
    </source>
</evidence>
<gene>
    <name evidence="15" type="primary">Dana\GF13447</name>
    <name evidence="15" type="synonym">dana_GLEANR_13461</name>
    <name evidence="15" type="ORF">GF13447</name>
</gene>
<dbReference type="Gene3D" id="6.10.250.2520">
    <property type="match status" value="1"/>
</dbReference>
<evidence type="ECO:0000256" key="12">
    <source>
        <dbReference type="SAM" id="Coils"/>
    </source>
</evidence>
<dbReference type="InterPro" id="IPR032405">
    <property type="entry name" value="Kinesin_assoc"/>
</dbReference>
<dbReference type="Gene3D" id="3.40.850.10">
    <property type="entry name" value="Kinesin motor domain"/>
    <property type="match status" value="1"/>
</dbReference>
<dbReference type="GO" id="GO:0016192">
    <property type="term" value="P:vesicle-mediated transport"/>
    <property type="evidence" value="ECO:0007669"/>
    <property type="project" value="UniProtKB-ARBA"/>
</dbReference>
<dbReference type="GO" id="GO:0030425">
    <property type="term" value="C:dendrite"/>
    <property type="evidence" value="ECO:0007669"/>
    <property type="project" value="UniProtKB-ARBA"/>
</dbReference>
<keyword evidence="6 11" id="KW-0067">ATP-binding</keyword>
<evidence type="ECO:0000256" key="10">
    <source>
        <dbReference type="ARBA" id="ARBA00056070"/>
    </source>
</evidence>
<dbReference type="SUPFAM" id="SSF49879">
    <property type="entry name" value="SMAD/FHA domain"/>
    <property type="match status" value="1"/>
</dbReference>
<reference evidence="15 16" key="1">
    <citation type="journal article" date="2007" name="Nature">
        <title>Evolution of genes and genomes on the Drosophila phylogeny.</title>
        <authorList>
            <consortium name="Drosophila 12 Genomes Consortium"/>
            <person name="Clark A.G."/>
            <person name="Eisen M.B."/>
            <person name="Smith D.R."/>
            <person name="Bergman C.M."/>
            <person name="Oliver B."/>
            <person name="Markow T.A."/>
            <person name="Kaufman T.C."/>
            <person name="Kellis M."/>
            <person name="Gelbart W."/>
            <person name="Iyer V.N."/>
            <person name="Pollard D.A."/>
            <person name="Sackton T.B."/>
            <person name="Larracuente A.M."/>
            <person name="Singh N.D."/>
            <person name="Abad J.P."/>
            <person name="Abt D.N."/>
            <person name="Adryan B."/>
            <person name="Aguade M."/>
            <person name="Akashi H."/>
            <person name="Anderson W.W."/>
            <person name="Aquadro C.F."/>
            <person name="Ardell D.H."/>
            <person name="Arguello R."/>
            <person name="Artieri C.G."/>
            <person name="Barbash D.A."/>
            <person name="Barker D."/>
            <person name="Barsanti P."/>
            <person name="Batterham P."/>
            <person name="Batzoglou S."/>
            <person name="Begun D."/>
            <person name="Bhutkar A."/>
            <person name="Blanco E."/>
            <person name="Bosak S.A."/>
            <person name="Bradley R.K."/>
            <person name="Brand A.D."/>
            <person name="Brent M.R."/>
            <person name="Brooks A.N."/>
            <person name="Brown R.H."/>
            <person name="Butlin R.K."/>
            <person name="Caggese C."/>
            <person name="Calvi B.R."/>
            <person name="Bernardo de Carvalho A."/>
            <person name="Caspi A."/>
            <person name="Castrezana S."/>
            <person name="Celniker S.E."/>
            <person name="Chang J.L."/>
            <person name="Chapple C."/>
            <person name="Chatterji S."/>
            <person name="Chinwalla A."/>
            <person name="Civetta A."/>
            <person name="Clifton S.W."/>
            <person name="Comeron J.M."/>
            <person name="Costello J.C."/>
            <person name="Coyne J.A."/>
            <person name="Daub J."/>
            <person name="David R.G."/>
            <person name="Delcher A.L."/>
            <person name="Delehaunty K."/>
            <person name="Do C.B."/>
            <person name="Ebling H."/>
            <person name="Edwards K."/>
            <person name="Eickbush T."/>
            <person name="Evans J.D."/>
            <person name="Filipski A."/>
            <person name="Findeiss S."/>
            <person name="Freyhult E."/>
            <person name="Fulton L."/>
            <person name="Fulton R."/>
            <person name="Garcia A.C."/>
            <person name="Gardiner A."/>
            <person name="Garfield D.A."/>
            <person name="Garvin B.E."/>
            <person name="Gibson G."/>
            <person name="Gilbert D."/>
            <person name="Gnerre S."/>
            <person name="Godfrey J."/>
            <person name="Good R."/>
            <person name="Gotea V."/>
            <person name="Gravely B."/>
            <person name="Greenberg A.J."/>
            <person name="Griffiths-Jones S."/>
            <person name="Gross S."/>
            <person name="Guigo R."/>
            <person name="Gustafson E.A."/>
            <person name="Haerty W."/>
            <person name="Hahn M.W."/>
            <person name="Halligan D.L."/>
            <person name="Halpern A.L."/>
            <person name="Halter G.M."/>
            <person name="Han M.V."/>
            <person name="Heger A."/>
            <person name="Hillier L."/>
            <person name="Hinrichs A.S."/>
            <person name="Holmes I."/>
            <person name="Hoskins R.A."/>
            <person name="Hubisz M.J."/>
            <person name="Hultmark D."/>
            <person name="Huntley M.A."/>
            <person name="Jaffe D.B."/>
            <person name="Jagadeeshan S."/>
            <person name="Jeck W.R."/>
            <person name="Johnson J."/>
            <person name="Jones C.D."/>
            <person name="Jordan W.C."/>
            <person name="Karpen G.H."/>
            <person name="Kataoka E."/>
            <person name="Keightley P.D."/>
            <person name="Kheradpour P."/>
            <person name="Kirkness E.F."/>
            <person name="Koerich L.B."/>
            <person name="Kristiansen K."/>
            <person name="Kudrna D."/>
            <person name="Kulathinal R.J."/>
            <person name="Kumar S."/>
            <person name="Kwok R."/>
            <person name="Lander E."/>
            <person name="Langley C.H."/>
            <person name="Lapoint R."/>
            <person name="Lazzaro B.P."/>
            <person name="Lee S.J."/>
            <person name="Levesque L."/>
            <person name="Li R."/>
            <person name="Lin C.F."/>
            <person name="Lin M.F."/>
            <person name="Lindblad-Toh K."/>
            <person name="Llopart A."/>
            <person name="Long M."/>
            <person name="Low L."/>
            <person name="Lozovsky E."/>
            <person name="Lu J."/>
            <person name="Luo M."/>
            <person name="Machado C.A."/>
            <person name="Makalowski W."/>
            <person name="Marzo M."/>
            <person name="Matsuda M."/>
            <person name="Matzkin L."/>
            <person name="McAllister B."/>
            <person name="McBride C.S."/>
            <person name="McKernan B."/>
            <person name="McKernan K."/>
            <person name="Mendez-Lago M."/>
            <person name="Minx P."/>
            <person name="Mollenhauer M.U."/>
            <person name="Montooth K."/>
            <person name="Mount S.M."/>
            <person name="Mu X."/>
            <person name="Myers E."/>
            <person name="Negre B."/>
            <person name="Newfeld S."/>
            <person name="Nielsen R."/>
            <person name="Noor M.A."/>
            <person name="O'Grady P."/>
            <person name="Pachter L."/>
            <person name="Papaceit M."/>
            <person name="Parisi M.J."/>
            <person name="Parisi M."/>
            <person name="Parts L."/>
            <person name="Pedersen J.S."/>
            <person name="Pesole G."/>
            <person name="Phillippy A.M."/>
            <person name="Ponting C.P."/>
            <person name="Pop M."/>
            <person name="Porcelli D."/>
            <person name="Powell J.R."/>
            <person name="Prohaska S."/>
            <person name="Pruitt K."/>
            <person name="Puig M."/>
            <person name="Quesneville H."/>
            <person name="Ram K.R."/>
            <person name="Rand D."/>
            <person name="Rasmussen M.D."/>
            <person name="Reed L.K."/>
            <person name="Reenan R."/>
            <person name="Reily A."/>
            <person name="Remington K.A."/>
            <person name="Rieger T.T."/>
            <person name="Ritchie M.G."/>
            <person name="Robin C."/>
            <person name="Rogers Y.H."/>
            <person name="Rohde C."/>
            <person name="Rozas J."/>
            <person name="Rubenfield M.J."/>
            <person name="Ruiz A."/>
            <person name="Russo S."/>
            <person name="Salzberg S.L."/>
            <person name="Sanchez-Gracia A."/>
            <person name="Saranga D.J."/>
            <person name="Sato H."/>
            <person name="Schaeffer S.W."/>
            <person name="Schatz M.C."/>
            <person name="Schlenke T."/>
            <person name="Schwartz R."/>
            <person name="Segarra C."/>
            <person name="Singh R.S."/>
            <person name="Sirot L."/>
            <person name="Sirota M."/>
            <person name="Sisneros N.B."/>
            <person name="Smith C.D."/>
            <person name="Smith T.F."/>
            <person name="Spieth J."/>
            <person name="Stage D.E."/>
            <person name="Stark A."/>
            <person name="Stephan W."/>
            <person name="Strausberg R.L."/>
            <person name="Strempel S."/>
            <person name="Sturgill D."/>
            <person name="Sutton G."/>
            <person name="Sutton G.G."/>
            <person name="Tao W."/>
            <person name="Teichmann S."/>
            <person name="Tobari Y.N."/>
            <person name="Tomimura Y."/>
            <person name="Tsolas J.M."/>
            <person name="Valente V.L."/>
            <person name="Venter E."/>
            <person name="Venter J.C."/>
            <person name="Vicario S."/>
            <person name="Vieira F.G."/>
            <person name="Vilella A.J."/>
            <person name="Villasante A."/>
            <person name="Walenz B."/>
            <person name="Wang J."/>
            <person name="Wasserman M."/>
            <person name="Watts T."/>
            <person name="Wilson D."/>
            <person name="Wilson R.K."/>
            <person name="Wing R.A."/>
            <person name="Wolfner M.F."/>
            <person name="Wong A."/>
            <person name="Wong G.K."/>
            <person name="Wu C.I."/>
            <person name="Wu G."/>
            <person name="Yamamoto D."/>
            <person name="Yang H.P."/>
            <person name="Yang S.P."/>
            <person name="Yorke J.A."/>
            <person name="Yoshida K."/>
            <person name="Zdobnov E."/>
            <person name="Zhang P."/>
            <person name="Zhang Y."/>
            <person name="Zimin A.V."/>
            <person name="Baldwin J."/>
            <person name="Abdouelleil A."/>
            <person name="Abdulkadir J."/>
            <person name="Abebe A."/>
            <person name="Abera B."/>
            <person name="Abreu J."/>
            <person name="Acer S.C."/>
            <person name="Aftuck L."/>
            <person name="Alexander A."/>
            <person name="An P."/>
            <person name="Anderson E."/>
            <person name="Anderson S."/>
            <person name="Arachi H."/>
            <person name="Azer M."/>
            <person name="Bachantsang P."/>
            <person name="Barry A."/>
            <person name="Bayul T."/>
            <person name="Berlin A."/>
            <person name="Bessette D."/>
            <person name="Bloom T."/>
            <person name="Blye J."/>
            <person name="Boguslavskiy L."/>
            <person name="Bonnet C."/>
            <person name="Boukhgalter B."/>
            <person name="Bourzgui I."/>
            <person name="Brown A."/>
            <person name="Cahill P."/>
            <person name="Channer S."/>
            <person name="Cheshatsang Y."/>
            <person name="Chuda L."/>
            <person name="Citroen M."/>
            <person name="Collymore A."/>
            <person name="Cooke P."/>
            <person name="Costello M."/>
            <person name="D'Aco K."/>
            <person name="Daza R."/>
            <person name="De Haan G."/>
            <person name="DeGray S."/>
            <person name="DeMaso C."/>
            <person name="Dhargay N."/>
            <person name="Dooley K."/>
            <person name="Dooley E."/>
            <person name="Doricent M."/>
            <person name="Dorje P."/>
            <person name="Dorjee K."/>
            <person name="Dupes A."/>
            <person name="Elong R."/>
            <person name="Falk J."/>
            <person name="Farina A."/>
            <person name="Faro S."/>
            <person name="Ferguson D."/>
            <person name="Fisher S."/>
            <person name="Foley C.D."/>
            <person name="Franke A."/>
            <person name="Friedrich D."/>
            <person name="Gadbois L."/>
            <person name="Gearin G."/>
            <person name="Gearin C.R."/>
            <person name="Giannoukos G."/>
            <person name="Goode T."/>
            <person name="Graham J."/>
            <person name="Grandbois E."/>
            <person name="Grewal S."/>
            <person name="Gyaltsen K."/>
            <person name="Hafez N."/>
            <person name="Hagos B."/>
            <person name="Hall J."/>
            <person name="Henson C."/>
            <person name="Hollinger A."/>
            <person name="Honan T."/>
            <person name="Huard M.D."/>
            <person name="Hughes L."/>
            <person name="Hurhula B."/>
            <person name="Husby M.E."/>
            <person name="Kamat A."/>
            <person name="Kanga B."/>
            <person name="Kashin S."/>
            <person name="Khazanovich D."/>
            <person name="Kisner P."/>
            <person name="Lance K."/>
            <person name="Lara M."/>
            <person name="Lee W."/>
            <person name="Lennon N."/>
            <person name="Letendre F."/>
            <person name="LeVine R."/>
            <person name="Lipovsky A."/>
            <person name="Liu X."/>
            <person name="Liu J."/>
            <person name="Liu S."/>
            <person name="Lokyitsang T."/>
            <person name="Lokyitsang Y."/>
            <person name="Lubonja R."/>
            <person name="Lui A."/>
            <person name="MacDonald P."/>
            <person name="Magnisalis V."/>
            <person name="Maru K."/>
            <person name="Matthews C."/>
            <person name="McCusker W."/>
            <person name="McDonough S."/>
            <person name="Mehta T."/>
            <person name="Meldrim J."/>
            <person name="Meneus L."/>
            <person name="Mihai O."/>
            <person name="Mihalev A."/>
            <person name="Mihova T."/>
            <person name="Mittelman R."/>
            <person name="Mlenga V."/>
            <person name="Montmayeur A."/>
            <person name="Mulrain L."/>
            <person name="Navidi A."/>
            <person name="Naylor J."/>
            <person name="Negash T."/>
            <person name="Nguyen T."/>
            <person name="Nguyen N."/>
            <person name="Nicol R."/>
            <person name="Norbu C."/>
            <person name="Norbu N."/>
            <person name="Novod N."/>
            <person name="O'Neill B."/>
            <person name="Osman S."/>
            <person name="Markiewicz E."/>
            <person name="Oyono O.L."/>
            <person name="Patti C."/>
            <person name="Phunkhang P."/>
            <person name="Pierre F."/>
            <person name="Priest M."/>
            <person name="Raghuraman S."/>
            <person name="Rege F."/>
            <person name="Reyes R."/>
            <person name="Rise C."/>
            <person name="Rogov P."/>
            <person name="Ross K."/>
            <person name="Ryan E."/>
            <person name="Settipalli S."/>
            <person name="Shea T."/>
            <person name="Sherpa N."/>
            <person name="Shi L."/>
            <person name="Shih D."/>
            <person name="Sparrow T."/>
            <person name="Spaulding J."/>
            <person name="Stalker J."/>
            <person name="Stange-Thomann N."/>
            <person name="Stavropoulos S."/>
            <person name="Stone C."/>
            <person name="Strader C."/>
            <person name="Tesfaye S."/>
            <person name="Thomson T."/>
            <person name="Thoulutsang Y."/>
            <person name="Thoulutsang D."/>
            <person name="Topham K."/>
            <person name="Topping I."/>
            <person name="Tsamla T."/>
            <person name="Vassiliev H."/>
            <person name="Vo A."/>
            <person name="Wangchuk T."/>
            <person name="Wangdi T."/>
            <person name="Weiand M."/>
            <person name="Wilkinson J."/>
            <person name="Wilson A."/>
            <person name="Yadav S."/>
            <person name="Young G."/>
            <person name="Yu Q."/>
            <person name="Zembek L."/>
            <person name="Zhong D."/>
            <person name="Zimmer A."/>
            <person name="Zwirko Z."/>
            <person name="Jaffe D.B."/>
            <person name="Alvarez P."/>
            <person name="Brockman W."/>
            <person name="Butler J."/>
            <person name="Chin C."/>
            <person name="Gnerre S."/>
            <person name="Grabherr M."/>
            <person name="Kleber M."/>
            <person name="Mauceli E."/>
            <person name="MacCallum I."/>
        </authorList>
    </citation>
    <scope>NUCLEOTIDE SEQUENCE [LARGE SCALE GENOMIC DNA]</scope>
    <source>
        <strain evidence="16">Tucson 14024-0371.13</strain>
    </source>
</reference>
<keyword evidence="8 11" id="KW-0505">Motor protein</keyword>
<dbReference type="PROSITE" id="PS50003">
    <property type="entry name" value="PH_DOMAIN"/>
    <property type="match status" value="1"/>
</dbReference>
<dbReference type="InterPro" id="IPR000253">
    <property type="entry name" value="FHA_dom"/>
</dbReference>
<dbReference type="GO" id="GO:0008582">
    <property type="term" value="P:regulation of synaptic assembly at neuromuscular junction"/>
    <property type="evidence" value="ECO:0007669"/>
    <property type="project" value="UniProtKB-ARBA"/>
</dbReference>
<sequence>MSSVKVAVRVRPFNSREIARESKCIIEMSGATTAITNPKVPPNTSESVKRFNFDYSYWSHDHHDADFSTQSMVYKDIGEEMLQHSFDGYNVCIFAYGQTGAGKSYTMMGRQEEQQEGIIPMICKDLFGRIQQTETDDLKYSVEVSYMEIYCERVRDLLNPKNKGNLRVREHPLLGPYVEDLSKLAVTDYQDIHDLIDEGNKARTVAATNMNETSSRSHAVFTIFFTQRRHDTMTDLITEKVSKISLVDLAGSERADSTGAKGTRLKEGANINKSLTTLGKVISALAEVASKKKNAKKADFIPYRDSALTWLLRENLGGNSKTAMIAAISPADINYDETLSTLRYADRAKQIVCKAVVNEDANAKLIRELKEEIQKLRDLLKAEGIEVQEGPDGKVVCEKRDANKDELTKSTVIKSPTKSRNRNGSTTEMAVDQLQASEKLIAELNETWEEKLKRTEEIRLQREAVFAEMGVAVKEDGITVGVFSPKKTPHLVNLNEDPNLSECLLYYIKDGLTRLGTHEANVPQDIQLSGSHILKEHCTFENRNSTVTLLPHKDAIIYVNGRKLVEPEVLKTGSRVILGKNHVFRFTNPEQARELRDKIETETEAENEVEKADTQQVDWNFAQCELLEKQGIDLKAEMKKRLDNLEEQYKREKLQADQQFEEQRKTYEARIDALQKQVEEQSMTMSMYSSYSPEDFHQEEDVYTNPMYESCWTAREAGLAAWAFRKWRYHQFTSLRDDLWGNAIFLKEANAISVELKKKVQFQFTLLTDTLYSPLPPELASSMAPLQQEDEFGAPPVSKTLVAVEVTDTKNGATHYWSLEKLRQRLELMREMYHNEAEMSPTSPDYNVESLTGGDPFYDRFPWFRMVGRSFIYLSNLLYPVPLVHKVAIVNERGDVRGYLRIAVQPVLDEESIDFNNGVKQSARLVFNEDDAKPKYRALNEKDDVQKYIDNGGLESKLDAELEDVDSGRGIDSNSASECHENAEEPGEHLQVGKEFTFRVTVLQATGIGAEYADIFCQFNFLHRHEEAFSTEPVKNSASGAPLGFYHVQNITVPVTKSFIEYLKTQPIMFKIFGHYQTHPLHKDAKQEFVSRPPPRRMLPPSIPISQPVRSPKFGPLPCAPTSTVLAKHDVLVWFEICELAPNGEYVPSVVEHSDDLPCRGLFLLHQGIQRRIRITIVHEPTAEVKWKDINELVVGRIRNTPESSDEQDEDACVLSLGLFPGEALEVPGDDRSFYRFEAAWDSSLHNSALLNRVSQGGETIYITLSAYLELENCARPAIITKDLSMVIYGRDARTGPRSLKHLFSGQYRNPEANRLTGVYELALRRASEAGSPGVQRRQRRVLDTSSTYVRGEENLHGWRPRGDSLIFDHQWELEKLTRLEEVGRMRHLLLLRERLGMDTNPNPTTKTEKDVCNLAARAATSPVHMVIPQSPQTPIKDPQQIIPERQYNQREQDLMLKCLKLVQGRYTKSEANDTQTQSDVSPSDEGCADMTVSCISSNSMELCSPDRSDAPNGWEAPAPATQPALPLRLYVPELEEIRVSPVVARKGLLNVLEHGGSGWKKRWVIVRRPYVFIYRSEKDPVERAVLNLATAQVECSEDQAAMVKIPNTFSVVTKHRGYLLQTLGDKEVHDWLYAINPLLAGQIKSRLARRTLEPASQTVSQIQANNAANASSANK</sequence>
<evidence type="ECO:0000313" key="15">
    <source>
        <dbReference type="EMBL" id="KPU76825.1"/>
    </source>
</evidence>
<dbReference type="CDD" id="cd01365">
    <property type="entry name" value="KISc_KIF1A_KIF1B"/>
    <property type="match status" value="1"/>
</dbReference>
<evidence type="ECO:0000313" key="16">
    <source>
        <dbReference type="Proteomes" id="UP000007801"/>
    </source>
</evidence>
<dbReference type="Gene3D" id="2.60.200.20">
    <property type="match status" value="1"/>
</dbReference>
<dbReference type="Pfam" id="PF00225">
    <property type="entry name" value="Kinesin"/>
    <property type="match status" value="1"/>
</dbReference>
<dbReference type="Pfam" id="PF12473">
    <property type="entry name" value="DUF3694"/>
    <property type="match status" value="1"/>
</dbReference>
<dbReference type="GO" id="GO:1904115">
    <property type="term" value="C:axon cytoplasm"/>
    <property type="evidence" value="ECO:0007669"/>
    <property type="project" value="GOC"/>
</dbReference>
<keyword evidence="5 11" id="KW-0547">Nucleotide-binding</keyword>
<dbReference type="InterPro" id="IPR049780">
    <property type="entry name" value="PH_KIFIA_KIFIB"/>
</dbReference>
<feature type="domain" description="Kinesin motor" evidence="14">
    <location>
        <begin position="3"/>
        <end position="351"/>
    </location>
</feature>
<comment type="similarity">
    <text evidence="11">Belongs to the TRAFAC class myosin-kinesin ATPase superfamily. Kinesin family.</text>
</comment>
<feature type="binding site" evidence="11">
    <location>
        <begin position="97"/>
        <end position="104"/>
    </location>
    <ligand>
        <name>ATP</name>
        <dbReference type="ChEBI" id="CHEBI:30616"/>
    </ligand>
</feature>
<dbReference type="InterPro" id="IPR022164">
    <property type="entry name" value="Kinesin-like"/>
</dbReference>
<evidence type="ECO:0000256" key="3">
    <source>
        <dbReference type="ARBA" id="ARBA00022490"/>
    </source>
</evidence>
<dbReference type="SMR" id="A0A0P9BZU4"/>
<dbReference type="InterPro" id="IPR019821">
    <property type="entry name" value="Kinesin_motor_CS"/>
</dbReference>
<evidence type="ECO:0000256" key="8">
    <source>
        <dbReference type="ARBA" id="ARBA00023175"/>
    </source>
</evidence>
<dbReference type="GO" id="GO:0048490">
    <property type="term" value="P:anterograde synaptic vesicle transport"/>
    <property type="evidence" value="ECO:0007669"/>
    <property type="project" value="UniProtKB-ARBA"/>
</dbReference>
<dbReference type="PROSITE" id="PS50067">
    <property type="entry name" value="KINESIN_MOTOR_2"/>
    <property type="match status" value="1"/>
</dbReference>
<organism evidence="15 16">
    <name type="scientific">Drosophila ananassae</name>
    <name type="common">Fruit fly</name>
    <dbReference type="NCBI Taxonomy" id="7217"/>
    <lineage>
        <taxon>Eukaryota</taxon>
        <taxon>Metazoa</taxon>
        <taxon>Ecdysozoa</taxon>
        <taxon>Arthropoda</taxon>
        <taxon>Hexapoda</taxon>
        <taxon>Insecta</taxon>
        <taxon>Pterygota</taxon>
        <taxon>Neoptera</taxon>
        <taxon>Endopterygota</taxon>
        <taxon>Diptera</taxon>
        <taxon>Brachycera</taxon>
        <taxon>Muscomorpha</taxon>
        <taxon>Ephydroidea</taxon>
        <taxon>Drosophilidae</taxon>
        <taxon>Drosophila</taxon>
        <taxon>Sophophora</taxon>
    </lineage>
</organism>
<dbReference type="PROSITE" id="PS00411">
    <property type="entry name" value="KINESIN_MOTOR_1"/>
    <property type="match status" value="1"/>
</dbReference>
<dbReference type="SUPFAM" id="SSF50729">
    <property type="entry name" value="PH domain-like"/>
    <property type="match status" value="1"/>
</dbReference>
<dbReference type="CTD" id="36876"/>
<dbReference type="PANTHER" id="PTHR47117">
    <property type="entry name" value="STAR-RELATED LIPID TRANSFER PROTEIN 9"/>
    <property type="match status" value="1"/>
</dbReference>
<dbReference type="PRINTS" id="PR00380">
    <property type="entry name" value="KINESINHEAVY"/>
</dbReference>
<name>A0A0P9BZU4_DROAN</name>
<dbReference type="OrthoDB" id="3176171at2759"/>
<dbReference type="SUPFAM" id="SSF52540">
    <property type="entry name" value="P-loop containing nucleoside triphosphate hydrolases"/>
    <property type="match status" value="1"/>
</dbReference>
<keyword evidence="9" id="KW-0206">Cytoskeleton</keyword>
<dbReference type="GO" id="GO:0008017">
    <property type="term" value="F:microtubule binding"/>
    <property type="evidence" value="ECO:0007669"/>
    <property type="project" value="InterPro"/>
</dbReference>
<dbReference type="CDD" id="cd01233">
    <property type="entry name" value="PH_KIFIA_KIFIB"/>
    <property type="match status" value="1"/>
</dbReference>
<dbReference type="GO" id="GO:0010975">
    <property type="term" value="P:regulation of neuron projection development"/>
    <property type="evidence" value="ECO:0007669"/>
    <property type="project" value="UniProtKB-ARBA"/>
</dbReference>
<dbReference type="InterPro" id="IPR036961">
    <property type="entry name" value="Kinesin_motor_dom_sf"/>
</dbReference>
<dbReference type="GO" id="GO:0051222">
    <property type="term" value="P:positive regulation of protein transport"/>
    <property type="evidence" value="ECO:0007669"/>
    <property type="project" value="UniProtKB-ARBA"/>
</dbReference>